<dbReference type="OrthoDB" id="60422at2759"/>
<dbReference type="SUPFAM" id="SSF82784">
    <property type="entry name" value="OsmC-like"/>
    <property type="match status" value="1"/>
</dbReference>
<dbReference type="AlphaFoldDB" id="A0A067SC34"/>
<dbReference type="GO" id="GO:0006979">
    <property type="term" value="P:response to oxidative stress"/>
    <property type="evidence" value="ECO:0007669"/>
    <property type="project" value="InterPro"/>
</dbReference>
<evidence type="ECO:0000313" key="3">
    <source>
        <dbReference type="Proteomes" id="UP000027222"/>
    </source>
</evidence>
<evidence type="ECO:0008006" key="4">
    <source>
        <dbReference type="Google" id="ProtNLM"/>
    </source>
</evidence>
<gene>
    <name evidence="2" type="ORF">GALMADRAFT_147072</name>
</gene>
<dbReference type="InterPro" id="IPR003718">
    <property type="entry name" value="OsmC/Ohr_fam"/>
</dbReference>
<evidence type="ECO:0000313" key="2">
    <source>
        <dbReference type="EMBL" id="KDR67527.1"/>
    </source>
</evidence>
<dbReference type="NCBIfam" id="TIGR03561">
    <property type="entry name" value="organ_hyd_perox"/>
    <property type="match status" value="1"/>
</dbReference>
<dbReference type="InterPro" id="IPR019953">
    <property type="entry name" value="OHR"/>
</dbReference>
<comment type="similarity">
    <text evidence="1">Belongs to the OsmC/Ohr family.</text>
</comment>
<proteinExistence type="inferred from homology"/>
<sequence length="166" mass="17285">MFVPTARRLLFNAKSASLKLRTHHVPSRTLVTLKDVKYTATATAEGPGWNGTTTSNGLTVTMAVPKVMGGTGEGANPEQLLALGYSSCLLGSIQAVAEKLGKSDMAATAKVHASVHVGTPNELAGYGFAVDVKVEGVDEELLKAGHEFCPYSRALTNGTVVNVSLA</sequence>
<reference evidence="3" key="1">
    <citation type="journal article" date="2014" name="Proc. Natl. Acad. Sci. U.S.A.">
        <title>Extensive sampling of basidiomycete genomes demonstrates inadequacy of the white-rot/brown-rot paradigm for wood decay fungi.</title>
        <authorList>
            <person name="Riley R."/>
            <person name="Salamov A.A."/>
            <person name="Brown D.W."/>
            <person name="Nagy L.G."/>
            <person name="Floudas D."/>
            <person name="Held B.W."/>
            <person name="Levasseur A."/>
            <person name="Lombard V."/>
            <person name="Morin E."/>
            <person name="Otillar R."/>
            <person name="Lindquist E.A."/>
            <person name="Sun H."/>
            <person name="LaButti K.M."/>
            <person name="Schmutz J."/>
            <person name="Jabbour D."/>
            <person name="Luo H."/>
            <person name="Baker S.E."/>
            <person name="Pisabarro A.G."/>
            <person name="Walton J.D."/>
            <person name="Blanchette R.A."/>
            <person name="Henrissat B."/>
            <person name="Martin F."/>
            <person name="Cullen D."/>
            <person name="Hibbett D.S."/>
            <person name="Grigoriev I.V."/>
        </authorList>
    </citation>
    <scope>NUCLEOTIDE SEQUENCE [LARGE SCALE GENOMIC DNA]</scope>
    <source>
        <strain evidence="3">CBS 339.88</strain>
    </source>
</reference>
<keyword evidence="3" id="KW-1185">Reference proteome</keyword>
<dbReference type="PANTHER" id="PTHR33797">
    <property type="entry name" value="ORGANIC HYDROPEROXIDE RESISTANCE PROTEIN-LIKE"/>
    <property type="match status" value="1"/>
</dbReference>
<dbReference type="HOGENOM" id="CLU_106355_0_0_1"/>
<dbReference type="Gene3D" id="3.30.300.20">
    <property type="match status" value="1"/>
</dbReference>
<accession>A0A067SC34</accession>
<dbReference type="InterPro" id="IPR015946">
    <property type="entry name" value="KH_dom-like_a/b"/>
</dbReference>
<name>A0A067SC34_GALM3</name>
<organism evidence="2 3">
    <name type="scientific">Galerina marginata (strain CBS 339.88)</name>
    <dbReference type="NCBI Taxonomy" id="685588"/>
    <lineage>
        <taxon>Eukaryota</taxon>
        <taxon>Fungi</taxon>
        <taxon>Dikarya</taxon>
        <taxon>Basidiomycota</taxon>
        <taxon>Agaricomycotina</taxon>
        <taxon>Agaricomycetes</taxon>
        <taxon>Agaricomycetidae</taxon>
        <taxon>Agaricales</taxon>
        <taxon>Agaricineae</taxon>
        <taxon>Strophariaceae</taxon>
        <taxon>Galerina</taxon>
    </lineage>
</organism>
<protein>
    <recommendedName>
        <fullName evidence="4">OsmC-like protein</fullName>
    </recommendedName>
</protein>
<dbReference type="Proteomes" id="UP000027222">
    <property type="component" value="Unassembled WGS sequence"/>
</dbReference>
<evidence type="ECO:0000256" key="1">
    <source>
        <dbReference type="ARBA" id="ARBA00007378"/>
    </source>
</evidence>
<dbReference type="Gene3D" id="2.20.25.10">
    <property type="match status" value="1"/>
</dbReference>
<dbReference type="EMBL" id="KL142414">
    <property type="protein sequence ID" value="KDR67527.1"/>
    <property type="molecule type" value="Genomic_DNA"/>
</dbReference>
<dbReference type="InterPro" id="IPR036102">
    <property type="entry name" value="OsmC/Ohrsf"/>
</dbReference>
<dbReference type="Pfam" id="PF02566">
    <property type="entry name" value="OsmC"/>
    <property type="match status" value="1"/>
</dbReference>
<dbReference type="PANTHER" id="PTHR33797:SF2">
    <property type="entry name" value="ORGANIC HYDROPEROXIDE RESISTANCE PROTEIN-LIKE"/>
    <property type="match status" value="1"/>
</dbReference>